<dbReference type="AlphaFoldDB" id="A2Q4D0"/>
<proteinExistence type="predicted"/>
<dbReference type="PANTHER" id="PTHR33116">
    <property type="entry name" value="REVERSE TRANSCRIPTASE ZINC-BINDING DOMAIN-CONTAINING PROTEIN-RELATED-RELATED"/>
    <property type="match status" value="1"/>
</dbReference>
<sequence length="166" mass="19256">MLVGNFNMSSLKVDKILFVYLGLPIGGDHRRLLFWDPVLNTIKSRLSRWQNRFLSFAGRLILLNSVLTSLPIYVLSFFKAPSGIISSIEFIFNKNFWGGSENNRKISWLAWSTVCSRKEFGGLGVRHLMEFNIALLEKWCWRMLVDRDGFWYRVLGVGEFLLGGWK</sequence>
<feature type="transmembrane region" description="Helical" evidence="1">
    <location>
        <begin position="53"/>
        <end position="78"/>
    </location>
</feature>
<evidence type="ECO:0000256" key="1">
    <source>
        <dbReference type="SAM" id="Phobius"/>
    </source>
</evidence>
<dbReference type="GO" id="GO:0003964">
    <property type="term" value="F:RNA-directed DNA polymerase activity"/>
    <property type="evidence" value="ECO:0007669"/>
    <property type="project" value="UniProtKB-KW"/>
</dbReference>
<dbReference type="PANTHER" id="PTHR33116:SF78">
    <property type="entry name" value="OS12G0587133 PROTEIN"/>
    <property type="match status" value="1"/>
</dbReference>
<keyword evidence="2" id="KW-0548">Nucleotidyltransferase</keyword>
<keyword evidence="2" id="KW-0695">RNA-directed DNA polymerase</keyword>
<keyword evidence="2" id="KW-0808">Transferase</keyword>
<keyword evidence="1" id="KW-0812">Transmembrane</keyword>
<keyword evidence="1" id="KW-0472">Membrane</keyword>
<accession>A2Q4D0</accession>
<organism evidence="2">
    <name type="scientific">Medicago truncatula</name>
    <name type="common">Barrel medic</name>
    <name type="synonym">Medicago tribuloides</name>
    <dbReference type="NCBI Taxonomy" id="3880"/>
    <lineage>
        <taxon>Eukaryota</taxon>
        <taxon>Viridiplantae</taxon>
        <taxon>Streptophyta</taxon>
        <taxon>Embryophyta</taxon>
        <taxon>Tracheophyta</taxon>
        <taxon>Spermatophyta</taxon>
        <taxon>Magnoliopsida</taxon>
        <taxon>eudicotyledons</taxon>
        <taxon>Gunneridae</taxon>
        <taxon>Pentapetalae</taxon>
        <taxon>rosids</taxon>
        <taxon>fabids</taxon>
        <taxon>Fabales</taxon>
        <taxon>Fabaceae</taxon>
        <taxon>Papilionoideae</taxon>
        <taxon>50 kb inversion clade</taxon>
        <taxon>NPAAA clade</taxon>
        <taxon>Hologalegina</taxon>
        <taxon>IRL clade</taxon>
        <taxon>Trifolieae</taxon>
        <taxon>Medicago</taxon>
    </lineage>
</organism>
<reference evidence="2" key="1">
    <citation type="submission" date="2005-03" db="EMBL/GenBank/DDBJ databases">
        <authorList>
            <person name="Town C.D."/>
        </authorList>
    </citation>
    <scope>NUCLEOTIDE SEQUENCE</scope>
</reference>
<dbReference type="EMBL" id="AC157472">
    <property type="protein sequence ID" value="ABN08480.1"/>
    <property type="molecule type" value="Genomic_DNA"/>
</dbReference>
<evidence type="ECO:0000313" key="2">
    <source>
        <dbReference type="EMBL" id="ABN08480.1"/>
    </source>
</evidence>
<gene>
    <name evidence="2" type="ORF">MtrDRAFT_AC157472g23v2</name>
</gene>
<reference evidence="2" key="2">
    <citation type="submission" date="2007-03" db="EMBL/GenBank/DDBJ databases">
        <authorList>
            <consortium name="The International Medicago Genome Annotation Group"/>
        </authorList>
    </citation>
    <scope>NUCLEOTIDE SEQUENCE</scope>
</reference>
<protein>
    <submittedName>
        <fullName evidence="2">Putative non-LTR retroelement reverse transcriptase, related</fullName>
    </submittedName>
</protein>
<name>A2Q4D0_MEDTR</name>
<keyword evidence="1" id="KW-1133">Transmembrane helix</keyword>